<keyword evidence="3" id="KW-1185">Reference proteome</keyword>
<evidence type="ECO:0000313" key="3">
    <source>
        <dbReference type="Proteomes" id="UP000275078"/>
    </source>
</evidence>
<organism evidence="2 3">
    <name type="scientific">Ascobolus immersus RN42</name>
    <dbReference type="NCBI Taxonomy" id="1160509"/>
    <lineage>
        <taxon>Eukaryota</taxon>
        <taxon>Fungi</taxon>
        <taxon>Dikarya</taxon>
        <taxon>Ascomycota</taxon>
        <taxon>Pezizomycotina</taxon>
        <taxon>Pezizomycetes</taxon>
        <taxon>Pezizales</taxon>
        <taxon>Ascobolaceae</taxon>
        <taxon>Ascobolus</taxon>
    </lineage>
</organism>
<feature type="region of interest" description="Disordered" evidence="1">
    <location>
        <begin position="1"/>
        <end position="43"/>
    </location>
</feature>
<sequence length="213" mass="24027">MDNHITFRPAPQTEWGEEVQQAQNLDDWKQIPAKNTPEQGSAAIGRAEKVKEAVDFNNWEQGSDTKTVVNDWPTTSCLVGWNQASDTETLVDGWATAGWDEKDQQVQKLDGLNQTSATAVPGNGWATIDWADDDKQRISRRATTETESEKEDGWKTVVCKGRTVRDSGNNQRKRRIAFEYTERSVSMRRRNLVPNSTAPKQRNALTEIFNGES</sequence>
<reference evidence="2 3" key="1">
    <citation type="journal article" date="2018" name="Nat. Ecol. Evol.">
        <title>Pezizomycetes genomes reveal the molecular basis of ectomycorrhizal truffle lifestyle.</title>
        <authorList>
            <person name="Murat C."/>
            <person name="Payen T."/>
            <person name="Noel B."/>
            <person name="Kuo A."/>
            <person name="Morin E."/>
            <person name="Chen J."/>
            <person name="Kohler A."/>
            <person name="Krizsan K."/>
            <person name="Balestrini R."/>
            <person name="Da Silva C."/>
            <person name="Montanini B."/>
            <person name="Hainaut M."/>
            <person name="Levati E."/>
            <person name="Barry K.W."/>
            <person name="Belfiori B."/>
            <person name="Cichocki N."/>
            <person name="Clum A."/>
            <person name="Dockter R.B."/>
            <person name="Fauchery L."/>
            <person name="Guy J."/>
            <person name="Iotti M."/>
            <person name="Le Tacon F."/>
            <person name="Lindquist E.A."/>
            <person name="Lipzen A."/>
            <person name="Malagnac F."/>
            <person name="Mello A."/>
            <person name="Molinier V."/>
            <person name="Miyauchi S."/>
            <person name="Poulain J."/>
            <person name="Riccioni C."/>
            <person name="Rubini A."/>
            <person name="Sitrit Y."/>
            <person name="Splivallo R."/>
            <person name="Traeger S."/>
            <person name="Wang M."/>
            <person name="Zifcakova L."/>
            <person name="Wipf D."/>
            <person name="Zambonelli A."/>
            <person name="Paolocci F."/>
            <person name="Nowrousian M."/>
            <person name="Ottonello S."/>
            <person name="Baldrian P."/>
            <person name="Spatafora J.W."/>
            <person name="Henrissat B."/>
            <person name="Nagy L.G."/>
            <person name="Aury J.M."/>
            <person name="Wincker P."/>
            <person name="Grigoriev I.V."/>
            <person name="Bonfante P."/>
            <person name="Martin F.M."/>
        </authorList>
    </citation>
    <scope>NUCLEOTIDE SEQUENCE [LARGE SCALE GENOMIC DNA]</scope>
    <source>
        <strain evidence="2 3">RN42</strain>
    </source>
</reference>
<protein>
    <submittedName>
        <fullName evidence="2">Uncharacterized protein</fullName>
    </submittedName>
</protein>
<evidence type="ECO:0000313" key="2">
    <source>
        <dbReference type="EMBL" id="RPA77358.1"/>
    </source>
</evidence>
<dbReference type="EMBL" id="ML119727">
    <property type="protein sequence ID" value="RPA77358.1"/>
    <property type="molecule type" value="Genomic_DNA"/>
</dbReference>
<dbReference type="Proteomes" id="UP000275078">
    <property type="component" value="Unassembled WGS sequence"/>
</dbReference>
<name>A0A3N4HXY0_ASCIM</name>
<evidence type="ECO:0000256" key="1">
    <source>
        <dbReference type="SAM" id="MobiDB-lite"/>
    </source>
</evidence>
<dbReference type="AlphaFoldDB" id="A0A3N4HXY0"/>
<accession>A0A3N4HXY0</accession>
<gene>
    <name evidence="2" type="ORF">BJ508DRAFT_350562</name>
</gene>
<proteinExistence type="predicted"/>
<feature type="compositionally biased region" description="Polar residues" evidence="1">
    <location>
        <begin position="193"/>
        <end position="204"/>
    </location>
</feature>
<feature type="region of interest" description="Disordered" evidence="1">
    <location>
        <begin position="189"/>
        <end position="213"/>
    </location>
</feature>